<dbReference type="RefSeq" id="WP_206642518.1">
    <property type="nucleotide sequence ID" value="NZ_CP071247.1"/>
</dbReference>
<sequence>MHTLGEILTEYVPNSFKLQKFTEHPHLNRGVEYKVYENRPAQIPMCYTLTAQAV</sequence>
<name>A0ABX7MME4_9GAMM</name>
<reference evidence="1 2" key="1">
    <citation type="submission" date="2021-03" db="EMBL/GenBank/DDBJ databases">
        <title>Genome sequencing of Marinobacter sp. LPB0319.</title>
        <authorList>
            <person name="Kim J."/>
        </authorList>
    </citation>
    <scope>NUCLEOTIDE SEQUENCE [LARGE SCALE GENOMIC DNA]</scope>
    <source>
        <strain evidence="1 2">LPB0319</strain>
    </source>
</reference>
<keyword evidence="2" id="KW-1185">Reference proteome</keyword>
<protein>
    <submittedName>
        <fullName evidence="1">Uncharacterized protein</fullName>
    </submittedName>
</protein>
<dbReference type="Proteomes" id="UP000663555">
    <property type="component" value="Chromosome"/>
</dbReference>
<dbReference type="EMBL" id="CP071247">
    <property type="protein sequence ID" value="QSP93293.1"/>
    <property type="molecule type" value="Genomic_DNA"/>
</dbReference>
<gene>
    <name evidence="1" type="ORF">LPB19_08575</name>
</gene>
<evidence type="ECO:0000313" key="1">
    <source>
        <dbReference type="EMBL" id="QSP93293.1"/>
    </source>
</evidence>
<organism evidence="1 2">
    <name type="scientific">Marinobacter salinisoli</name>
    <dbReference type="NCBI Taxonomy" id="2769486"/>
    <lineage>
        <taxon>Bacteria</taxon>
        <taxon>Pseudomonadati</taxon>
        <taxon>Pseudomonadota</taxon>
        <taxon>Gammaproteobacteria</taxon>
        <taxon>Pseudomonadales</taxon>
        <taxon>Marinobacteraceae</taxon>
        <taxon>Marinobacter</taxon>
    </lineage>
</organism>
<accession>A0ABX7MME4</accession>
<proteinExistence type="predicted"/>
<evidence type="ECO:0000313" key="2">
    <source>
        <dbReference type="Proteomes" id="UP000663555"/>
    </source>
</evidence>